<protein>
    <submittedName>
        <fullName evidence="1">HEAT repeat domain-containing protein</fullName>
    </submittedName>
</protein>
<dbReference type="Proteomes" id="UP001596091">
    <property type="component" value="Unassembled WGS sequence"/>
</dbReference>
<dbReference type="SUPFAM" id="SSF48371">
    <property type="entry name" value="ARM repeat"/>
    <property type="match status" value="1"/>
</dbReference>
<dbReference type="SMART" id="SM00567">
    <property type="entry name" value="EZ_HEAT"/>
    <property type="match status" value="2"/>
</dbReference>
<keyword evidence="2" id="KW-1185">Reference proteome</keyword>
<dbReference type="InterPro" id="IPR011989">
    <property type="entry name" value="ARM-like"/>
</dbReference>
<gene>
    <name evidence="1" type="ORF">ACFPT7_19125</name>
</gene>
<evidence type="ECO:0000313" key="2">
    <source>
        <dbReference type="Proteomes" id="UP001596091"/>
    </source>
</evidence>
<dbReference type="InterPro" id="IPR016024">
    <property type="entry name" value="ARM-type_fold"/>
</dbReference>
<dbReference type="Gene3D" id="1.25.10.10">
    <property type="entry name" value="Leucine-rich Repeat Variant"/>
    <property type="match status" value="2"/>
</dbReference>
<evidence type="ECO:0000313" key="1">
    <source>
        <dbReference type="EMBL" id="MFC5864427.1"/>
    </source>
</evidence>
<accession>A0ABW1EJF8</accession>
<dbReference type="InterPro" id="IPR004155">
    <property type="entry name" value="PBS_lyase_HEAT"/>
</dbReference>
<sequence>MGGGRENEFLAGCDVSTFPRLAGLSMPVGLLILCLLAGCQSENTGSPSVLAASQAQDSVGEQSGGISSILGSIPDVRFLDKCSSLIVKGRVLDVRVVGTTEMRRQKTSELEASIQVDSVFKGEIGGGTITIRHPKDPYPRGIQLVPGGYGLYFLKRGQGDFNIFVDPLTAKMNITSRKVPLANAERTPIEKLTVELFASLSDSAPDVRKTALEQVNRLGRKTSAEALRTIAASKSPENKGMAYAGLIYLRDYSLLRQSIQFAEAPTTDPDAQYWESRIIASIGVIGDNRFLQALEATKYMHEVKCSSRVLVKQPLDSSVLPQLDALLSSPNVELRRGAAHALRGICDPSSVPVLAQALNDSDRTVQYDAMMEIAAVEDFPSGLPAPSEKVFDENPAPYIDRWKNWWKAVDKRKYTTSS</sequence>
<proteinExistence type="predicted"/>
<comment type="caution">
    <text evidence="1">The sequence shown here is derived from an EMBL/GenBank/DDBJ whole genome shotgun (WGS) entry which is preliminary data.</text>
</comment>
<dbReference type="RefSeq" id="WP_263333274.1">
    <property type="nucleotide sequence ID" value="NZ_JAGSYH010000001.1"/>
</dbReference>
<dbReference type="EMBL" id="JBHSPH010000010">
    <property type="protein sequence ID" value="MFC5864427.1"/>
    <property type="molecule type" value="Genomic_DNA"/>
</dbReference>
<organism evidence="1 2">
    <name type="scientific">Acidicapsa dinghuensis</name>
    <dbReference type="NCBI Taxonomy" id="2218256"/>
    <lineage>
        <taxon>Bacteria</taxon>
        <taxon>Pseudomonadati</taxon>
        <taxon>Acidobacteriota</taxon>
        <taxon>Terriglobia</taxon>
        <taxon>Terriglobales</taxon>
        <taxon>Acidobacteriaceae</taxon>
        <taxon>Acidicapsa</taxon>
    </lineage>
</organism>
<dbReference type="Pfam" id="PF13646">
    <property type="entry name" value="HEAT_2"/>
    <property type="match status" value="1"/>
</dbReference>
<name>A0ABW1EJF8_9BACT</name>
<reference evidence="2" key="1">
    <citation type="journal article" date="2019" name="Int. J. Syst. Evol. Microbiol.">
        <title>The Global Catalogue of Microorganisms (GCM) 10K type strain sequencing project: providing services to taxonomists for standard genome sequencing and annotation.</title>
        <authorList>
            <consortium name="The Broad Institute Genomics Platform"/>
            <consortium name="The Broad Institute Genome Sequencing Center for Infectious Disease"/>
            <person name="Wu L."/>
            <person name="Ma J."/>
        </authorList>
    </citation>
    <scope>NUCLEOTIDE SEQUENCE [LARGE SCALE GENOMIC DNA]</scope>
    <source>
        <strain evidence="2">JCM 4087</strain>
    </source>
</reference>